<sequence length="739" mass="83559">MQSGITDCRAEFLQSQYPVLYSNSQNITIATPNVTIETRDIKDRYGLFTLVNVTIHPGNELEAEIQGFEARLTSIEGSRCVIVTSFGNGTFSEAERNSGFSFRLKLSKSVNFSVWSLPKSPASLPAESFILAGETIDYPPENSSLWYTKIWFVNNSRDRIVEVQFQPAPAAYGIRYYNIQLRQIKYSGFEGMTSRLTTHAKMEFAMSSSIYVKFRDVEPGMYRIKVEPYDDLKGDHDRCRCKRFGACKACNCTETPTFIIEDTRPVVTTSKEYTTGEISTSINTHDIATLTHKQTKQWNGLKMQLQNDDITWAMVSTGSEEKTPALHSDLPEVSDNNSQTGQNFEEAVGNKGENEDAGSSWKVPVSVFSVLTVALGAIVSVFAVVNYKRQGSGPGIVIIHDPKHNAHAQQLLTSINKDIPEVIVETKMFNDKCLWKKLASDSTFFVLWMTPKSFTQFERRLLKDRRIPSSVLSQIQKRFVVIESENEECRIQPRIQYWTKYVLNKELDIFLNFLRSNVLQESRDAWLPFKQTTADTTESHQALLRHYSRMDSGIHSDFENEADFTPCENDVEKASIAAVTIAECHMDAPITHQNKPTALSFPSHQLAKKTIAELEILPEEQRELSRVDTKDRFMPPEAFSCYDVEGSILSEAIMFLNERNAPPMAASLKFPEDSLSLTNDDFLMFRASVDRRSDTPVCYQNLIGYEEEIEEDPYEDQSPDVEYPPLPVGDADSVGGLSC</sequence>
<feature type="region of interest" description="Disordered" evidence="1">
    <location>
        <begin position="708"/>
        <end position="739"/>
    </location>
</feature>
<protein>
    <recommendedName>
        <fullName evidence="2">ILCR1 Ig-like domain-containing protein</fullName>
    </recommendedName>
</protein>
<dbReference type="InterPro" id="IPR057066">
    <property type="entry name" value="Ig_ILCR1"/>
</dbReference>
<proteinExistence type="predicted"/>
<evidence type="ECO:0000313" key="3">
    <source>
        <dbReference type="EMBL" id="EKC32474.1"/>
    </source>
</evidence>
<accession>K1QN42</accession>
<dbReference type="EMBL" id="JH816241">
    <property type="protein sequence ID" value="EKC32474.1"/>
    <property type="molecule type" value="Genomic_DNA"/>
</dbReference>
<feature type="compositionally biased region" description="Acidic residues" evidence="1">
    <location>
        <begin position="708"/>
        <end position="719"/>
    </location>
</feature>
<evidence type="ECO:0000256" key="1">
    <source>
        <dbReference type="SAM" id="MobiDB-lite"/>
    </source>
</evidence>
<dbReference type="HOGENOM" id="CLU_375638_0_0_1"/>
<name>K1QN42_MAGGI</name>
<feature type="compositionally biased region" description="Polar residues" evidence="1">
    <location>
        <begin position="334"/>
        <end position="343"/>
    </location>
</feature>
<dbReference type="AlphaFoldDB" id="K1QN42"/>
<feature type="region of interest" description="Disordered" evidence="1">
    <location>
        <begin position="321"/>
        <end position="343"/>
    </location>
</feature>
<reference evidence="3" key="1">
    <citation type="journal article" date="2012" name="Nature">
        <title>The oyster genome reveals stress adaptation and complexity of shell formation.</title>
        <authorList>
            <person name="Zhang G."/>
            <person name="Fang X."/>
            <person name="Guo X."/>
            <person name="Li L."/>
            <person name="Luo R."/>
            <person name="Xu F."/>
            <person name="Yang P."/>
            <person name="Zhang L."/>
            <person name="Wang X."/>
            <person name="Qi H."/>
            <person name="Xiong Z."/>
            <person name="Que H."/>
            <person name="Xie Y."/>
            <person name="Holland P.W."/>
            <person name="Paps J."/>
            <person name="Zhu Y."/>
            <person name="Wu F."/>
            <person name="Chen Y."/>
            <person name="Wang J."/>
            <person name="Peng C."/>
            <person name="Meng J."/>
            <person name="Yang L."/>
            <person name="Liu J."/>
            <person name="Wen B."/>
            <person name="Zhang N."/>
            <person name="Huang Z."/>
            <person name="Zhu Q."/>
            <person name="Feng Y."/>
            <person name="Mount A."/>
            <person name="Hedgecock D."/>
            <person name="Xu Z."/>
            <person name="Liu Y."/>
            <person name="Domazet-Loso T."/>
            <person name="Du Y."/>
            <person name="Sun X."/>
            <person name="Zhang S."/>
            <person name="Liu B."/>
            <person name="Cheng P."/>
            <person name="Jiang X."/>
            <person name="Li J."/>
            <person name="Fan D."/>
            <person name="Wang W."/>
            <person name="Fu W."/>
            <person name="Wang T."/>
            <person name="Wang B."/>
            <person name="Zhang J."/>
            <person name="Peng Z."/>
            <person name="Li Y."/>
            <person name="Li N."/>
            <person name="Wang J."/>
            <person name="Chen M."/>
            <person name="He Y."/>
            <person name="Tan F."/>
            <person name="Song X."/>
            <person name="Zheng Q."/>
            <person name="Huang R."/>
            <person name="Yang H."/>
            <person name="Du X."/>
            <person name="Chen L."/>
            <person name="Yang M."/>
            <person name="Gaffney P.M."/>
            <person name="Wang S."/>
            <person name="Luo L."/>
            <person name="She Z."/>
            <person name="Ming Y."/>
            <person name="Huang W."/>
            <person name="Zhang S."/>
            <person name="Huang B."/>
            <person name="Zhang Y."/>
            <person name="Qu T."/>
            <person name="Ni P."/>
            <person name="Miao G."/>
            <person name="Wang J."/>
            <person name="Wang Q."/>
            <person name="Steinberg C.E."/>
            <person name="Wang H."/>
            <person name="Li N."/>
            <person name="Qian L."/>
            <person name="Zhang G."/>
            <person name="Li Y."/>
            <person name="Yang H."/>
            <person name="Liu X."/>
            <person name="Wang J."/>
            <person name="Yin Y."/>
            <person name="Wang J."/>
        </authorList>
    </citation>
    <scope>NUCLEOTIDE SEQUENCE [LARGE SCALE GENOMIC DNA]</scope>
    <source>
        <strain evidence="3">05x7-T-G4-1.051#20</strain>
    </source>
</reference>
<organism evidence="3">
    <name type="scientific">Magallana gigas</name>
    <name type="common">Pacific oyster</name>
    <name type="synonym">Crassostrea gigas</name>
    <dbReference type="NCBI Taxonomy" id="29159"/>
    <lineage>
        <taxon>Eukaryota</taxon>
        <taxon>Metazoa</taxon>
        <taxon>Spiralia</taxon>
        <taxon>Lophotrochozoa</taxon>
        <taxon>Mollusca</taxon>
        <taxon>Bivalvia</taxon>
        <taxon>Autobranchia</taxon>
        <taxon>Pteriomorphia</taxon>
        <taxon>Ostreida</taxon>
        <taxon>Ostreoidea</taxon>
        <taxon>Ostreidae</taxon>
        <taxon>Magallana</taxon>
    </lineage>
</organism>
<gene>
    <name evidence="3" type="ORF">CGI_10010286</name>
</gene>
<dbReference type="InParanoid" id="K1QN42"/>
<feature type="domain" description="ILCR1 Ig-like" evidence="2">
    <location>
        <begin position="145"/>
        <end position="257"/>
    </location>
</feature>
<evidence type="ECO:0000259" key="2">
    <source>
        <dbReference type="Pfam" id="PF23608"/>
    </source>
</evidence>
<dbReference type="Pfam" id="PF23608">
    <property type="entry name" value="Ig_ILCR1"/>
    <property type="match status" value="1"/>
</dbReference>